<feature type="chain" id="PRO_5047193654" description="DUF4136 domain-containing protein" evidence="1">
    <location>
        <begin position="22"/>
        <end position="255"/>
    </location>
</feature>
<protein>
    <recommendedName>
        <fullName evidence="4">DUF4136 domain-containing protein</fullName>
    </recommendedName>
</protein>
<gene>
    <name evidence="2" type="ORF">MUN80_17950</name>
</gene>
<evidence type="ECO:0000313" key="2">
    <source>
        <dbReference type="EMBL" id="UOQ51635.1"/>
    </source>
</evidence>
<evidence type="ECO:0008006" key="4">
    <source>
        <dbReference type="Google" id="ProtNLM"/>
    </source>
</evidence>
<dbReference type="Proteomes" id="UP000831785">
    <property type="component" value="Chromosome"/>
</dbReference>
<keyword evidence="1" id="KW-0732">Signal</keyword>
<evidence type="ECO:0000256" key="1">
    <source>
        <dbReference type="SAM" id="SignalP"/>
    </source>
</evidence>
<dbReference type="PROSITE" id="PS51257">
    <property type="entry name" value="PROKAR_LIPOPROTEIN"/>
    <property type="match status" value="1"/>
</dbReference>
<sequence>MIRRYSFPNLLTWLAPVLALAVAGCQTDSVPGPQSGADYFPLEVGRYRIYAVSDTLWTNFQRTATSYQFREMITDRINDATGQPGYRIVRAKRMLPTDLWRDDSVMFVAATDNALLLTRNNRRSVELVFPVQPDRSWNMYAFSLVDTALYTMNLDNRRYQDVAQPFAASAGGKTYRYDQTLTTALVVNNNNAYGADDDYYRSTYEQVYAKGVGPVYRARRRFSYCPEQVGSCKRSNTRIYKGRTLVEVLIEQGKM</sequence>
<proteinExistence type="predicted"/>
<evidence type="ECO:0000313" key="3">
    <source>
        <dbReference type="Proteomes" id="UP000831785"/>
    </source>
</evidence>
<feature type="signal peptide" evidence="1">
    <location>
        <begin position="1"/>
        <end position="21"/>
    </location>
</feature>
<keyword evidence="3" id="KW-1185">Reference proteome</keyword>
<name>A0ABY4F5N8_9BACT</name>
<reference evidence="2 3" key="1">
    <citation type="submission" date="2022-04" db="EMBL/GenBank/DDBJ databases">
        <title>Hymenobacter sp. isolated from the air.</title>
        <authorList>
            <person name="Won M."/>
            <person name="Lee C.-M."/>
            <person name="Woen H.-Y."/>
            <person name="Kwon S.-W."/>
        </authorList>
    </citation>
    <scope>NUCLEOTIDE SEQUENCE [LARGE SCALE GENOMIC DNA]</scope>
    <source>
        <strain evidence="3">5116 S-27</strain>
    </source>
</reference>
<dbReference type="RefSeq" id="WP_244714862.1">
    <property type="nucleotide sequence ID" value="NZ_CP095049.1"/>
</dbReference>
<accession>A0ABY4F5N8</accession>
<dbReference type="EMBL" id="CP095049">
    <property type="protein sequence ID" value="UOQ51635.1"/>
    <property type="molecule type" value="Genomic_DNA"/>
</dbReference>
<organism evidence="2 3">
    <name type="scientific">Hymenobacter cellulosivorans</name>
    <dbReference type="NCBI Taxonomy" id="2932249"/>
    <lineage>
        <taxon>Bacteria</taxon>
        <taxon>Pseudomonadati</taxon>
        <taxon>Bacteroidota</taxon>
        <taxon>Cytophagia</taxon>
        <taxon>Cytophagales</taxon>
        <taxon>Hymenobacteraceae</taxon>
        <taxon>Hymenobacter</taxon>
    </lineage>
</organism>